<name>A0A401TB64_CHIPU</name>
<feature type="non-terminal residue" evidence="1">
    <location>
        <position position="1"/>
    </location>
</feature>
<keyword evidence="2" id="KW-1185">Reference proteome</keyword>
<dbReference type="EMBL" id="BEZZ01020723">
    <property type="protein sequence ID" value="GCC39883.1"/>
    <property type="molecule type" value="Genomic_DNA"/>
</dbReference>
<reference evidence="1 2" key="1">
    <citation type="journal article" date="2018" name="Nat. Ecol. Evol.">
        <title>Shark genomes provide insights into elasmobranch evolution and the origin of vertebrates.</title>
        <authorList>
            <person name="Hara Y"/>
            <person name="Yamaguchi K"/>
            <person name="Onimaru K"/>
            <person name="Kadota M"/>
            <person name="Koyanagi M"/>
            <person name="Keeley SD"/>
            <person name="Tatsumi K"/>
            <person name="Tanaka K"/>
            <person name="Motone F"/>
            <person name="Kageyama Y"/>
            <person name="Nozu R"/>
            <person name="Adachi N"/>
            <person name="Nishimura O"/>
            <person name="Nakagawa R"/>
            <person name="Tanegashima C"/>
            <person name="Kiyatake I"/>
            <person name="Matsumoto R"/>
            <person name="Murakumo K"/>
            <person name="Nishida K"/>
            <person name="Terakita A"/>
            <person name="Kuratani S"/>
            <person name="Sato K"/>
            <person name="Hyodo S Kuraku.S."/>
        </authorList>
    </citation>
    <scope>NUCLEOTIDE SEQUENCE [LARGE SCALE GENOMIC DNA]</scope>
</reference>
<sequence>LFCCKQYRDLFEFLLKEEDEIRLKVAQQMIDISPHVPFGSVQEREQAKEKAAMR</sequence>
<evidence type="ECO:0000313" key="1">
    <source>
        <dbReference type="EMBL" id="GCC39883.1"/>
    </source>
</evidence>
<organism evidence="1 2">
    <name type="scientific">Chiloscyllium punctatum</name>
    <name type="common">Brownbanded bambooshark</name>
    <name type="synonym">Hemiscyllium punctatum</name>
    <dbReference type="NCBI Taxonomy" id="137246"/>
    <lineage>
        <taxon>Eukaryota</taxon>
        <taxon>Metazoa</taxon>
        <taxon>Chordata</taxon>
        <taxon>Craniata</taxon>
        <taxon>Vertebrata</taxon>
        <taxon>Chondrichthyes</taxon>
        <taxon>Elasmobranchii</taxon>
        <taxon>Galeomorphii</taxon>
        <taxon>Galeoidea</taxon>
        <taxon>Orectolobiformes</taxon>
        <taxon>Hemiscylliidae</taxon>
        <taxon>Chiloscyllium</taxon>
    </lineage>
</organism>
<accession>A0A401TB64</accession>
<evidence type="ECO:0000313" key="2">
    <source>
        <dbReference type="Proteomes" id="UP000287033"/>
    </source>
</evidence>
<gene>
    <name evidence="1" type="ORF">chiPu_0023426</name>
</gene>
<comment type="caution">
    <text evidence="1">The sequence shown here is derived from an EMBL/GenBank/DDBJ whole genome shotgun (WGS) entry which is preliminary data.</text>
</comment>
<dbReference type="Proteomes" id="UP000287033">
    <property type="component" value="Unassembled WGS sequence"/>
</dbReference>
<dbReference type="AlphaFoldDB" id="A0A401TB64"/>
<proteinExistence type="predicted"/>
<protein>
    <submittedName>
        <fullName evidence="1">Uncharacterized protein</fullName>
    </submittedName>
</protein>